<protein>
    <submittedName>
        <fullName evidence="7">HSF-type DNA-binding</fullName>
    </submittedName>
</protein>
<keyword evidence="3" id="KW-0539">Nucleus</keyword>
<comment type="caution">
    <text evidence="7">The sequence shown here is derived from an EMBL/GenBank/DDBJ whole genome shotgun (WGS) entry which is preliminary data.</text>
</comment>
<evidence type="ECO:0000256" key="1">
    <source>
        <dbReference type="ARBA" id="ARBA00004123"/>
    </source>
</evidence>
<dbReference type="InterPro" id="IPR000232">
    <property type="entry name" value="HSF_DNA-bd"/>
</dbReference>
<proteinExistence type="inferred from homology"/>
<reference evidence="7" key="1">
    <citation type="submission" date="2020-06" db="EMBL/GenBank/DDBJ databases">
        <authorList>
            <consortium name="Plant Systems Biology data submission"/>
        </authorList>
    </citation>
    <scope>NUCLEOTIDE SEQUENCE</scope>
    <source>
        <strain evidence="7">D6</strain>
    </source>
</reference>
<dbReference type="GO" id="GO:0005634">
    <property type="term" value="C:nucleus"/>
    <property type="evidence" value="ECO:0007669"/>
    <property type="project" value="UniProtKB-SubCell"/>
</dbReference>
<dbReference type="Gene3D" id="1.10.10.10">
    <property type="entry name" value="Winged helix-like DNA-binding domain superfamily/Winged helix DNA-binding domain"/>
    <property type="match status" value="1"/>
</dbReference>
<accession>A0A9N8DFQ3</accession>
<dbReference type="Proteomes" id="UP001153069">
    <property type="component" value="Unassembled WGS sequence"/>
</dbReference>
<organism evidence="7 8">
    <name type="scientific">Seminavis robusta</name>
    <dbReference type="NCBI Taxonomy" id="568900"/>
    <lineage>
        <taxon>Eukaryota</taxon>
        <taxon>Sar</taxon>
        <taxon>Stramenopiles</taxon>
        <taxon>Ochrophyta</taxon>
        <taxon>Bacillariophyta</taxon>
        <taxon>Bacillariophyceae</taxon>
        <taxon>Bacillariophycidae</taxon>
        <taxon>Naviculales</taxon>
        <taxon>Naviculaceae</taxon>
        <taxon>Seminavis</taxon>
    </lineage>
</organism>
<dbReference type="EMBL" id="CAICTM010000066">
    <property type="protein sequence ID" value="CAB9499700.1"/>
    <property type="molecule type" value="Genomic_DNA"/>
</dbReference>
<evidence type="ECO:0000256" key="3">
    <source>
        <dbReference type="ARBA" id="ARBA00023242"/>
    </source>
</evidence>
<gene>
    <name evidence="7" type="ORF">SEMRO_67_G037470.1</name>
</gene>
<dbReference type="InterPro" id="IPR036388">
    <property type="entry name" value="WH-like_DNA-bd_sf"/>
</dbReference>
<evidence type="ECO:0000313" key="7">
    <source>
        <dbReference type="EMBL" id="CAB9499700.1"/>
    </source>
</evidence>
<comment type="similarity">
    <text evidence="4">Belongs to the HSF family.</text>
</comment>
<evidence type="ECO:0000256" key="5">
    <source>
        <dbReference type="SAM" id="MobiDB-lite"/>
    </source>
</evidence>
<evidence type="ECO:0000256" key="2">
    <source>
        <dbReference type="ARBA" id="ARBA00023125"/>
    </source>
</evidence>
<dbReference type="AlphaFoldDB" id="A0A9N8DFQ3"/>
<dbReference type="SUPFAM" id="SSF46785">
    <property type="entry name" value="Winged helix' DNA-binding domain"/>
    <property type="match status" value="1"/>
</dbReference>
<dbReference type="PANTHER" id="PTHR10015">
    <property type="entry name" value="HEAT SHOCK TRANSCRIPTION FACTOR"/>
    <property type="match status" value="1"/>
</dbReference>
<name>A0A9N8DFQ3_9STRA</name>
<feature type="region of interest" description="Disordered" evidence="5">
    <location>
        <begin position="272"/>
        <end position="304"/>
    </location>
</feature>
<evidence type="ECO:0000313" key="8">
    <source>
        <dbReference type="Proteomes" id="UP001153069"/>
    </source>
</evidence>
<keyword evidence="2 7" id="KW-0238">DNA-binding</keyword>
<keyword evidence="8" id="KW-1185">Reference proteome</keyword>
<evidence type="ECO:0000259" key="6">
    <source>
        <dbReference type="SMART" id="SM00415"/>
    </source>
</evidence>
<dbReference type="GO" id="GO:0003700">
    <property type="term" value="F:DNA-binding transcription factor activity"/>
    <property type="evidence" value="ECO:0007669"/>
    <property type="project" value="InterPro"/>
</dbReference>
<evidence type="ECO:0000256" key="4">
    <source>
        <dbReference type="RuleBase" id="RU004020"/>
    </source>
</evidence>
<feature type="domain" description="HSF-type DNA-binding" evidence="6">
    <location>
        <begin position="48"/>
        <end position="156"/>
    </location>
</feature>
<dbReference type="SMART" id="SM00415">
    <property type="entry name" value="HSF"/>
    <property type="match status" value="1"/>
</dbReference>
<dbReference type="OrthoDB" id="60033at2759"/>
<dbReference type="GO" id="GO:0043565">
    <property type="term" value="F:sequence-specific DNA binding"/>
    <property type="evidence" value="ECO:0007669"/>
    <property type="project" value="InterPro"/>
</dbReference>
<dbReference type="PANTHER" id="PTHR10015:SF427">
    <property type="entry name" value="HEAT SHOCK FACTOR PROTEIN"/>
    <property type="match status" value="1"/>
</dbReference>
<dbReference type="InterPro" id="IPR036390">
    <property type="entry name" value="WH_DNA-bd_sf"/>
</dbReference>
<sequence length="388" mass="42993">MIANMPCPLTIHSLELPLLEPSSSAPMPWKLRNSMVRGVSPQGEDDDKNVSFPLQLYKMLGQACSDTNNVGGPFEETVSWEPNGTSFAIHDFSKFSTLIMPRYFFISKLSSFHRLLDLHGFSRLQHQSSSGVHQETHTHSLFRRGSPRLLTSLVRRRSIQSKEARRTLVKPTLLSIDQSKTTCFSPSPLLGRPSVASVVSNTSDWESDYSQPEVPDTRVVPASPAPWSSLDVPECELTEAIDFLSDIFPFEDKKAAGLSTVAPRVVPSTLLSQGTNPIKEPKPLSQSLVGKSPPPKLNSTVGPLRTPGRLRNAFGYGMRCVCVHAVGRGRTAKGSVVKQTICMDLTSRNQEEEAERLRFQRPLEISISTEMNHKIWGEELFGPKLVQS</sequence>
<comment type="subcellular location">
    <subcellularLocation>
        <location evidence="1">Nucleus</location>
    </subcellularLocation>
</comment>
<dbReference type="Pfam" id="PF00447">
    <property type="entry name" value="HSF_DNA-bind"/>
    <property type="match status" value="1"/>
</dbReference>